<proteinExistence type="predicted"/>
<reference evidence="1 2" key="1">
    <citation type="journal article" date="2019" name="Plant Biotechnol. J.">
        <title>The red bayberry genome and genetic basis of sex determination.</title>
        <authorList>
            <person name="Jia H.M."/>
            <person name="Jia H.J."/>
            <person name="Cai Q.L."/>
            <person name="Wang Y."/>
            <person name="Zhao H.B."/>
            <person name="Yang W.F."/>
            <person name="Wang G.Y."/>
            <person name="Li Y.H."/>
            <person name="Zhan D.L."/>
            <person name="Shen Y.T."/>
            <person name="Niu Q.F."/>
            <person name="Chang L."/>
            <person name="Qiu J."/>
            <person name="Zhao L."/>
            <person name="Xie H.B."/>
            <person name="Fu W.Y."/>
            <person name="Jin J."/>
            <person name="Li X.W."/>
            <person name="Jiao Y."/>
            <person name="Zhou C.C."/>
            <person name="Tu T."/>
            <person name="Chai C.Y."/>
            <person name="Gao J.L."/>
            <person name="Fan L.J."/>
            <person name="van de Weg E."/>
            <person name="Wang J.Y."/>
            <person name="Gao Z.S."/>
        </authorList>
    </citation>
    <scope>NUCLEOTIDE SEQUENCE [LARGE SCALE GENOMIC DNA]</scope>
    <source>
        <tissue evidence="1">Leaves</tissue>
    </source>
</reference>
<dbReference type="SUPFAM" id="SSF48439">
    <property type="entry name" value="Protein prenylyltransferase"/>
    <property type="match status" value="1"/>
</dbReference>
<evidence type="ECO:0000313" key="2">
    <source>
        <dbReference type="Proteomes" id="UP000516437"/>
    </source>
</evidence>
<dbReference type="Proteomes" id="UP000516437">
    <property type="component" value="Chromosome 7"/>
</dbReference>
<dbReference type="EMBL" id="RXIC02000025">
    <property type="protein sequence ID" value="KAB1208119.1"/>
    <property type="molecule type" value="Genomic_DNA"/>
</dbReference>
<dbReference type="GO" id="GO:0005953">
    <property type="term" value="C:CAAX-protein geranylgeranyltransferase complex"/>
    <property type="evidence" value="ECO:0007669"/>
    <property type="project" value="TreeGrafter"/>
</dbReference>
<evidence type="ECO:0000313" key="1">
    <source>
        <dbReference type="EMBL" id="KAB1208119.1"/>
    </source>
</evidence>
<name>A0A6A1V5M5_9ROSI</name>
<sequence length="390" mass="42536">MNYRAWNHRCWLVSYMTREHVLNELKTSRKWAGLHIADNCCFHYRRVTVLGNGVVKLSKWSWKALSSIFLGRFGAVWMVNMASRLQVDVNKEFVIKFNEASRAFIAQRCSNKVGRYVAIAEFGEGRRTEVVMIPEGNGGSGWKVLANVFQEVVFHFGQLQSGRGGSSDSRVRKEVSFAEAAKRGSTGESSGGRAPLASDASFSNELSFNTKSAEGKVVDVTFWRTRLMGIREEIDALLVLLGLDVRPDVASSDPVVKSAWVWKEKLPTQDLVKDDGLGSIPTNLVEVLSQPKYLLHAQVLSEGGGQAYLRPVVEAVTVDLSDSPGRCLGADHPSLLVVSMTPATLSGVVGKGSGDSLASEMAVVSGAVLTHLFSGLLETQERVRTKGGQC</sequence>
<accession>A0A6A1V5M5</accession>
<comment type="caution">
    <text evidence="1">The sequence shown here is derived from an EMBL/GenBank/DDBJ whole genome shotgun (WGS) entry which is preliminary data.</text>
</comment>
<protein>
    <submittedName>
        <fullName evidence="1">Uncharacterized protein</fullName>
    </submittedName>
</protein>
<organism evidence="1 2">
    <name type="scientific">Morella rubra</name>
    <name type="common">Chinese bayberry</name>
    <dbReference type="NCBI Taxonomy" id="262757"/>
    <lineage>
        <taxon>Eukaryota</taxon>
        <taxon>Viridiplantae</taxon>
        <taxon>Streptophyta</taxon>
        <taxon>Embryophyta</taxon>
        <taxon>Tracheophyta</taxon>
        <taxon>Spermatophyta</taxon>
        <taxon>Magnoliopsida</taxon>
        <taxon>eudicotyledons</taxon>
        <taxon>Gunneridae</taxon>
        <taxon>Pentapetalae</taxon>
        <taxon>rosids</taxon>
        <taxon>fabids</taxon>
        <taxon>Fagales</taxon>
        <taxon>Myricaceae</taxon>
        <taxon>Morella</taxon>
    </lineage>
</organism>
<dbReference type="PANTHER" id="PTHR11129:SF10">
    <property type="entry name" value="PROTEIN PRENYLYLTRANSFERASE SUPERFAMILY PROTEIN"/>
    <property type="match status" value="1"/>
</dbReference>
<dbReference type="GO" id="GO:0004660">
    <property type="term" value="F:protein farnesyltransferase activity"/>
    <property type="evidence" value="ECO:0007669"/>
    <property type="project" value="TreeGrafter"/>
</dbReference>
<keyword evidence="2" id="KW-1185">Reference proteome</keyword>
<dbReference type="GO" id="GO:0005965">
    <property type="term" value="C:protein farnesyltransferase complex"/>
    <property type="evidence" value="ECO:0007669"/>
    <property type="project" value="TreeGrafter"/>
</dbReference>
<dbReference type="OrthoDB" id="1924260at2759"/>
<dbReference type="PANTHER" id="PTHR11129">
    <property type="entry name" value="PROTEIN FARNESYLTRANSFERASE ALPHA SUBUNIT/RAB GERANYLGERANYL TRANSFERASE ALPHA SUBUNIT"/>
    <property type="match status" value="1"/>
</dbReference>
<gene>
    <name evidence="1" type="ORF">CJ030_MR7G013024</name>
</gene>
<dbReference type="AlphaFoldDB" id="A0A6A1V5M5"/>
<dbReference type="GO" id="GO:0004662">
    <property type="term" value="F:CAAX-protein geranylgeranyltransferase activity"/>
    <property type="evidence" value="ECO:0007669"/>
    <property type="project" value="TreeGrafter"/>
</dbReference>